<dbReference type="Proteomes" id="UP001445076">
    <property type="component" value="Unassembled WGS sequence"/>
</dbReference>
<feature type="domain" description="TGF-beta propeptide" evidence="1">
    <location>
        <begin position="43"/>
        <end position="120"/>
    </location>
</feature>
<sequence>EIFEDDYYAKTSEIISFAEPGPQLNNHTLLEFTQSDADVGSLRVTEAVLWVYVRRPVGVRHHDASRPRPKLWVFRVPLEDTRQNPSAEMVSSLHVTSPRVGWRRLEVTSAVQRWFARPGER</sequence>
<dbReference type="EMBL" id="JARKIK010000002">
    <property type="protein sequence ID" value="KAK8753839.1"/>
    <property type="molecule type" value="Genomic_DNA"/>
</dbReference>
<evidence type="ECO:0000313" key="2">
    <source>
        <dbReference type="EMBL" id="KAK8753839.1"/>
    </source>
</evidence>
<feature type="non-terminal residue" evidence="2">
    <location>
        <position position="121"/>
    </location>
</feature>
<protein>
    <recommendedName>
        <fullName evidence="1">TGF-beta propeptide domain-containing protein</fullName>
    </recommendedName>
</protein>
<gene>
    <name evidence="2" type="ORF">OTU49_017129</name>
</gene>
<keyword evidence="3" id="KW-1185">Reference proteome</keyword>
<organism evidence="2 3">
    <name type="scientific">Cherax quadricarinatus</name>
    <name type="common">Australian red claw crayfish</name>
    <dbReference type="NCBI Taxonomy" id="27406"/>
    <lineage>
        <taxon>Eukaryota</taxon>
        <taxon>Metazoa</taxon>
        <taxon>Ecdysozoa</taxon>
        <taxon>Arthropoda</taxon>
        <taxon>Crustacea</taxon>
        <taxon>Multicrustacea</taxon>
        <taxon>Malacostraca</taxon>
        <taxon>Eumalacostraca</taxon>
        <taxon>Eucarida</taxon>
        <taxon>Decapoda</taxon>
        <taxon>Pleocyemata</taxon>
        <taxon>Astacidea</taxon>
        <taxon>Parastacoidea</taxon>
        <taxon>Parastacidae</taxon>
        <taxon>Cherax</taxon>
    </lineage>
</organism>
<feature type="non-terminal residue" evidence="2">
    <location>
        <position position="1"/>
    </location>
</feature>
<name>A0AAW0YUH1_CHEQU</name>
<evidence type="ECO:0000313" key="3">
    <source>
        <dbReference type="Proteomes" id="UP001445076"/>
    </source>
</evidence>
<dbReference type="Gene3D" id="2.60.120.970">
    <property type="match status" value="1"/>
</dbReference>
<proteinExistence type="predicted"/>
<dbReference type="AlphaFoldDB" id="A0AAW0YUH1"/>
<evidence type="ECO:0000259" key="1">
    <source>
        <dbReference type="Pfam" id="PF00688"/>
    </source>
</evidence>
<accession>A0AAW0YUH1</accession>
<reference evidence="2 3" key="1">
    <citation type="journal article" date="2024" name="BMC Genomics">
        <title>Genome assembly of redclaw crayfish (Cherax quadricarinatus) provides insights into its immune adaptation and hypoxia tolerance.</title>
        <authorList>
            <person name="Liu Z."/>
            <person name="Zheng J."/>
            <person name="Li H."/>
            <person name="Fang K."/>
            <person name="Wang S."/>
            <person name="He J."/>
            <person name="Zhou D."/>
            <person name="Weng S."/>
            <person name="Chi M."/>
            <person name="Gu Z."/>
            <person name="He J."/>
            <person name="Li F."/>
            <person name="Wang M."/>
        </authorList>
    </citation>
    <scope>NUCLEOTIDE SEQUENCE [LARGE SCALE GENOMIC DNA]</scope>
    <source>
        <strain evidence="2">ZL_2023a</strain>
    </source>
</reference>
<dbReference type="Pfam" id="PF00688">
    <property type="entry name" value="TGFb_propeptide"/>
    <property type="match status" value="1"/>
</dbReference>
<dbReference type="InterPro" id="IPR001111">
    <property type="entry name" value="TGF-b_propeptide"/>
</dbReference>
<comment type="caution">
    <text evidence="2">The sequence shown here is derived from an EMBL/GenBank/DDBJ whole genome shotgun (WGS) entry which is preliminary data.</text>
</comment>